<dbReference type="PANTHER" id="PTHR34033:SF1">
    <property type="entry name" value="AP-5 COMPLEX SUBUNIT BETA-1"/>
    <property type="match status" value="1"/>
</dbReference>
<keyword evidence="4" id="KW-1185">Reference proteome</keyword>
<reference evidence="3" key="1">
    <citation type="submission" date="2019-11" db="EMBL/GenBank/DDBJ databases">
        <authorList>
            <person name="Liu Y."/>
            <person name="Hou J."/>
            <person name="Li T.-Q."/>
            <person name="Guan C.-H."/>
            <person name="Wu X."/>
            <person name="Wu H.-Z."/>
            <person name="Ling F."/>
            <person name="Zhang R."/>
            <person name="Shi X.-G."/>
            <person name="Ren J.-P."/>
            <person name="Chen E.-F."/>
            <person name="Sun J.-M."/>
        </authorList>
    </citation>
    <scope>NUCLEOTIDE SEQUENCE</scope>
    <source>
        <strain evidence="3">Adult_tree_wgs_1</strain>
        <tissue evidence="3">Leaves</tissue>
    </source>
</reference>
<dbReference type="InterPro" id="IPR048981">
    <property type="entry name" value="AP5B1_C"/>
</dbReference>
<feature type="domain" description="AP5B1 middle" evidence="1">
    <location>
        <begin position="260"/>
        <end position="405"/>
    </location>
</feature>
<dbReference type="PANTHER" id="PTHR34033">
    <property type="entry name" value="AP-5 COMPLEX SUBUNIT BETA-1"/>
    <property type="match status" value="1"/>
</dbReference>
<feature type="domain" description="AP5B1 middle" evidence="1">
    <location>
        <begin position="496"/>
        <end position="650"/>
    </location>
</feature>
<evidence type="ECO:0000259" key="1">
    <source>
        <dbReference type="Pfam" id="PF21588"/>
    </source>
</evidence>
<evidence type="ECO:0008006" key="5">
    <source>
        <dbReference type="Google" id="ProtNLM"/>
    </source>
</evidence>
<dbReference type="InterPro" id="IPR048979">
    <property type="entry name" value="AP5B1_middle"/>
</dbReference>
<sequence>MEKPPPLKPLSPQEWETLIDDFQHGGARRNRWTSSHYAGLSLLSLSLSTLLRKDFPLNPKLHLLVFLEHYFSDYAVLDSDLAAAEHLLTRLVDTLRTLILTLTPADASFPSPLKEQMMVLTSSVFITLRIDGELVHYNYIRQLESLVELLLTVANRPNHGPDRQTRAVSCECLRELERAYPCLLSEIAGHLWGLCQSERTHASQSYVLLLTTVIHGIVLCKANVSILNTSIPLVPFNIPQFLITEKGGSGFNKEISGSSYKELRRAMSFLLECPQLLNSCGLIEFLSLILPVAVALELQASLLKVQFAGLLYTYDPLLSHWFLLIYKRFLDAFNGHEGEIARRLMLISKESQHYLVFRLLALHWLLGFIGWLSNGKKKAVLYAGLRFYPAVFDPLALKSLKLDVLAYGSIFLLGNDSRTRNEEGIEKGQDDYDAGSGLSVVKLFEDGLVSVSAFKWLPPWSSETAVAFRTFHKFLIGASSHSDTDPSSTVVLMESTIFHTLQTMLVELTLGFKGLVPVVVAFIDRLFGCHKHCWLGERLLQTFDELMFPKVKIDYRLSYYFPIFDRIAQNETVPPGGLLEVLPQFMIFLVQNHGPDTGLKSWSKGSKVLGICRTLLMHHHSSRLFIGLSHLLSFTCLYFPDLEVRDVARFLNYPNMGMRLPQALDYQGFDSWMYLRMLTCIPGKKLRYILNSGDQLPGIAPSPQSSLYFNVQPPPSDNHKKSRAISSYIHLERVIPLLVKQSWSLSLSTLGSGVANTAYLEGITDSEPSSVEPREVDGNTNNQIHSEVERVDHPHEPLRVMDSKISEIIRILRQHFSTIPDLRHMPGLKIRIPCNLRFKTEPFNRIWGVDLADKNFDGLDSLPALYATVLKFSSSAPYGSIPTNHIPFLLGEPPEIDYSVSHGVSLDIVPIEDGSRKEESFKAPVMLELEPREPVPGLVDVSIEANTENGQIIRGQVQSITVGIEDMFLRALVPPDILEDAMPGYYLDLFNALWEACGSSTNTGHEAFLLKGGKMAAAISGTRSVKLLEVPVTALIWAVEHYLAPFVVGVLGGPLIDVVKNGGIIKDVIWKDVASESTFGDVISDTNFDRGPLRLKYLEDEGERENHVSKKNMGCFLILVFLPPRFHLLFQMEVCDVSTLVRIRTDHWPCLAYIDDYLEALFSD</sequence>
<dbReference type="OrthoDB" id="646197at2759"/>
<dbReference type="InterPro" id="IPR038741">
    <property type="entry name" value="AP5B1"/>
</dbReference>
<feature type="domain" description="AP5B1 C-terminal" evidence="2">
    <location>
        <begin position="1107"/>
        <end position="1160"/>
    </location>
</feature>
<dbReference type="GO" id="GO:0016197">
    <property type="term" value="P:endosomal transport"/>
    <property type="evidence" value="ECO:0007669"/>
    <property type="project" value="InterPro"/>
</dbReference>
<dbReference type="Pfam" id="PF21590">
    <property type="entry name" value="AP5B1_C"/>
    <property type="match status" value="1"/>
</dbReference>
<evidence type="ECO:0000313" key="4">
    <source>
        <dbReference type="Proteomes" id="UP000626092"/>
    </source>
</evidence>
<evidence type="ECO:0000259" key="2">
    <source>
        <dbReference type="Pfam" id="PF21590"/>
    </source>
</evidence>
<gene>
    <name evidence="3" type="ORF">RHSIM_Rhsim09G0072200</name>
</gene>
<protein>
    <recommendedName>
        <fullName evidence="5">Adaptor-related protein complex 5 beta subunit</fullName>
    </recommendedName>
</protein>
<evidence type="ECO:0000313" key="3">
    <source>
        <dbReference type="EMBL" id="KAF7131887.1"/>
    </source>
</evidence>
<dbReference type="GO" id="GO:0030119">
    <property type="term" value="C:AP-type membrane coat adaptor complex"/>
    <property type="evidence" value="ECO:0007669"/>
    <property type="project" value="TreeGrafter"/>
</dbReference>
<dbReference type="Pfam" id="PF21588">
    <property type="entry name" value="AP5B1_middle"/>
    <property type="match status" value="2"/>
</dbReference>
<dbReference type="EMBL" id="WJXA01000009">
    <property type="protein sequence ID" value="KAF7131887.1"/>
    <property type="molecule type" value="Genomic_DNA"/>
</dbReference>
<dbReference type="AlphaFoldDB" id="A0A834GE16"/>
<comment type="caution">
    <text evidence="3">The sequence shown here is derived from an EMBL/GenBank/DDBJ whole genome shotgun (WGS) entry which is preliminary data.</text>
</comment>
<dbReference type="Proteomes" id="UP000626092">
    <property type="component" value="Unassembled WGS sequence"/>
</dbReference>
<organism evidence="3 4">
    <name type="scientific">Rhododendron simsii</name>
    <name type="common">Sims's rhododendron</name>
    <dbReference type="NCBI Taxonomy" id="118357"/>
    <lineage>
        <taxon>Eukaryota</taxon>
        <taxon>Viridiplantae</taxon>
        <taxon>Streptophyta</taxon>
        <taxon>Embryophyta</taxon>
        <taxon>Tracheophyta</taxon>
        <taxon>Spermatophyta</taxon>
        <taxon>Magnoliopsida</taxon>
        <taxon>eudicotyledons</taxon>
        <taxon>Gunneridae</taxon>
        <taxon>Pentapetalae</taxon>
        <taxon>asterids</taxon>
        <taxon>Ericales</taxon>
        <taxon>Ericaceae</taxon>
        <taxon>Ericoideae</taxon>
        <taxon>Rhodoreae</taxon>
        <taxon>Rhododendron</taxon>
    </lineage>
</organism>
<accession>A0A834GE16</accession>
<name>A0A834GE16_RHOSS</name>
<proteinExistence type="predicted"/>